<evidence type="ECO:0000256" key="5">
    <source>
        <dbReference type="SAM" id="Coils"/>
    </source>
</evidence>
<dbReference type="Proteomes" id="UP000028545">
    <property type="component" value="Unassembled WGS sequence"/>
</dbReference>
<comment type="subcellular location">
    <subcellularLocation>
        <location evidence="1">Cell membrane</location>
        <topology evidence="1">Multi-pass membrane protein</topology>
    </subcellularLocation>
</comment>
<dbReference type="KEGG" id="sapo:SAPIO_CDS6965"/>
<dbReference type="VEuPathDB" id="FungiDB:SAPIO_CDS6965"/>
<dbReference type="GO" id="GO:0015095">
    <property type="term" value="F:magnesium ion transmembrane transporter activity"/>
    <property type="evidence" value="ECO:0007669"/>
    <property type="project" value="TreeGrafter"/>
</dbReference>
<dbReference type="GO" id="GO:0015087">
    <property type="term" value="F:cobalt ion transmembrane transporter activity"/>
    <property type="evidence" value="ECO:0007669"/>
    <property type="project" value="TreeGrafter"/>
</dbReference>
<feature type="region of interest" description="Disordered" evidence="6">
    <location>
        <begin position="66"/>
        <end position="96"/>
    </location>
</feature>
<dbReference type="InterPro" id="IPR045863">
    <property type="entry name" value="CorA_TM1_TM2"/>
</dbReference>
<sequence>MGYESGARFRSLERAADRRQKELELEQMKLELEEVKREYEEGQRYKAESRLRRLADLGEPAGHPYFSFSLPRSSPAASTTGSALTAEEDSTLDGDKAASPLKRTARVITTSYVLESEYTGKGPRGDVQSATVTVMTGAHAHARPLFRWIHFTSPSMDFDAFAEEVSRVPNLTSSEKRSLSTLMNDVKLKYVKPIQISDSKTVRLMEPNIIQSTVPPPAGSTKDLSARPRTVTWVSLPYFSLEKYSGLESDALFPIQTLLQAQFSRSGRGRDMQQAVCKNKLAPPGYCFHIAQIWCVVLDNSFLFTCSRLPESALYGQSIQRTVKSPDEIADTKGKGHILVSHSDAVLWKIPLEHAQTWLEFTAHFRELFPTPLIFHYQKNQVVTAKEWPTVRQRAARGNIILSLTKGPLPKLPPVGVLPPSPYIEDDSGSVEGEPLPPVAAKGKDDPQTQPSPTPAPSRPAPQKKEAGFSIFSCLEGVWNAKTGTINRPNLTQHLANVGDYLMTGTTFSDRKAYRRCHGSSYANVHRKLAIRGAKLSTELADAASIEQAEYEEHIDVVSAAAVIFDAFFPTHHGIPTTGRFWGAIDRLIDPPDQPFGSRDRPSLRDLRVQLRGLCITLASFTDLFKTITTKDLSRIKAPDELTLAWIHLLMGIIYLPTDRLRSERIFCDAEALLDDGLRIIVMSLSETDLVDKSVVLPMELFSLVCLELIKNSNPGLPNIAETYSHYLSTLEAEISSNPSDRTYERRLAMFKQETTIIQHTLDTQYEIMERLDKLDFVGRLPHLPGPGYTPAYRFEPRPIHSASRHYEPGRPRYAGGGPAADPFFSNAVLSDIGGFRESFRRECISQSLRTNRMISETHDQATDLEEFCRNQIDTTKDRQERAIYAFTIVTVIFLPLSSVASIFGMNTVDVRDMPQSQWIYWAVAVPVTVVVIFLGLLWTGELTNIVRWFASLGSDEKGAYYKVKYPRRRRHRTRVRIESPNGYLRA</sequence>
<dbReference type="OrthoDB" id="5286874at2759"/>
<dbReference type="GO" id="GO:0005886">
    <property type="term" value="C:plasma membrane"/>
    <property type="evidence" value="ECO:0007669"/>
    <property type="project" value="UniProtKB-SubCell"/>
</dbReference>
<keyword evidence="9" id="KW-1185">Reference proteome</keyword>
<evidence type="ECO:0000256" key="2">
    <source>
        <dbReference type="ARBA" id="ARBA00022692"/>
    </source>
</evidence>
<proteinExistence type="predicted"/>
<organism evidence="8 9">
    <name type="scientific">Pseudallescheria apiosperma</name>
    <name type="common">Scedosporium apiospermum</name>
    <dbReference type="NCBI Taxonomy" id="563466"/>
    <lineage>
        <taxon>Eukaryota</taxon>
        <taxon>Fungi</taxon>
        <taxon>Dikarya</taxon>
        <taxon>Ascomycota</taxon>
        <taxon>Pezizomycotina</taxon>
        <taxon>Sordariomycetes</taxon>
        <taxon>Hypocreomycetidae</taxon>
        <taxon>Microascales</taxon>
        <taxon>Microascaceae</taxon>
        <taxon>Scedosporium</taxon>
    </lineage>
</organism>
<feature type="coiled-coil region" evidence="5">
    <location>
        <begin position="18"/>
        <end position="45"/>
    </location>
</feature>
<dbReference type="GeneID" id="27726037"/>
<comment type="caution">
    <text evidence="8">The sequence shown here is derived from an EMBL/GenBank/DDBJ whole genome shotgun (WGS) entry which is preliminary data.</text>
</comment>
<name>A0A084G2T5_PSEDA</name>
<evidence type="ECO:0000256" key="7">
    <source>
        <dbReference type="SAM" id="Phobius"/>
    </source>
</evidence>
<dbReference type="OMA" id="DITTKPS"/>
<dbReference type="AlphaFoldDB" id="A0A084G2T5"/>
<keyword evidence="5" id="KW-0175">Coiled coil</keyword>
<evidence type="ECO:0000256" key="1">
    <source>
        <dbReference type="ARBA" id="ARBA00004651"/>
    </source>
</evidence>
<dbReference type="GO" id="GO:0000287">
    <property type="term" value="F:magnesium ion binding"/>
    <property type="evidence" value="ECO:0007669"/>
    <property type="project" value="TreeGrafter"/>
</dbReference>
<feature type="transmembrane region" description="Helical" evidence="7">
    <location>
        <begin position="919"/>
        <end position="939"/>
    </location>
</feature>
<evidence type="ECO:0000256" key="6">
    <source>
        <dbReference type="SAM" id="MobiDB-lite"/>
    </source>
</evidence>
<feature type="compositionally biased region" description="Pro residues" evidence="6">
    <location>
        <begin position="413"/>
        <end position="422"/>
    </location>
</feature>
<dbReference type="InterPro" id="IPR002523">
    <property type="entry name" value="MgTranspt_CorA/ZnTranspt_ZntB"/>
</dbReference>
<keyword evidence="4 7" id="KW-0472">Membrane</keyword>
<dbReference type="EMBL" id="JOWA01000109">
    <property type="protein sequence ID" value="KEZ41647.1"/>
    <property type="molecule type" value="Genomic_DNA"/>
</dbReference>
<reference evidence="8 9" key="1">
    <citation type="journal article" date="2014" name="Genome Announc.">
        <title>Draft genome sequence of the pathogenic fungus Scedosporium apiospermum.</title>
        <authorList>
            <person name="Vandeputte P."/>
            <person name="Ghamrawi S."/>
            <person name="Rechenmann M."/>
            <person name="Iltis A."/>
            <person name="Giraud S."/>
            <person name="Fleury M."/>
            <person name="Thornton C."/>
            <person name="Delhaes L."/>
            <person name="Meyer W."/>
            <person name="Papon N."/>
            <person name="Bouchara J.P."/>
        </authorList>
    </citation>
    <scope>NUCLEOTIDE SEQUENCE [LARGE SCALE GENOMIC DNA]</scope>
    <source>
        <strain evidence="8 9">IHEM 14462</strain>
    </source>
</reference>
<gene>
    <name evidence="8" type="ORF">SAPIO_CDS6965</name>
</gene>
<dbReference type="PANTHER" id="PTHR46494">
    <property type="entry name" value="CORA FAMILY METAL ION TRANSPORTER (EUROFUNG)"/>
    <property type="match status" value="1"/>
</dbReference>
<feature type="region of interest" description="Disordered" evidence="6">
    <location>
        <begin position="413"/>
        <end position="464"/>
    </location>
</feature>
<dbReference type="HOGENOM" id="CLU_003895_0_0_1"/>
<dbReference type="RefSeq" id="XP_016641446.1">
    <property type="nucleotide sequence ID" value="XM_016788922.1"/>
</dbReference>
<evidence type="ECO:0000313" key="9">
    <source>
        <dbReference type="Proteomes" id="UP000028545"/>
    </source>
</evidence>
<feature type="compositionally biased region" description="Polar residues" evidence="6">
    <location>
        <begin position="70"/>
        <end position="83"/>
    </location>
</feature>
<accession>A0A084G2T5</accession>
<dbReference type="Gene3D" id="1.20.58.340">
    <property type="entry name" value="Magnesium transport protein CorA, transmembrane region"/>
    <property type="match status" value="1"/>
</dbReference>
<dbReference type="GO" id="GO:0050897">
    <property type="term" value="F:cobalt ion binding"/>
    <property type="evidence" value="ECO:0007669"/>
    <property type="project" value="TreeGrafter"/>
</dbReference>
<keyword evidence="3 7" id="KW-1133">Transmembrane helix</keyword>
<protein>
    <recommendedName>
        <fullName evidence="10">Mg2+ transporter</fullName>
    </recommendedName>
</protein>
<feature type="compositionally biased region" description="Pro residues" evidence="6">
    <location>
        <begin position="450"/>
        <end position="460"/>
    </location>
</feature>
<dbReference type="Pfam" id="PF01544">
    <property type="entry name" value="CorA"/>
    <property type="match status" value="1"/>
</dbReference>
<dbReference type="PANTHER" id="PTHR46494:SF1">
    <property type="entry name" value="CORA FAMILY METAL ION TRANSPORTER (EUROFUNG)"/>
    <property type="match status" value="1"/>
</dbReference>
<keyword evidence="2 7" id="KW-0812">Transmembrane</keyword>
<evidence type="ECO:0000256" key="4">
    <source>
        <dbReference type="ARBA" id="ARBA00023136"/>
    </source>
</evidence>
<feature type="transmembrane region" description="Helical" evidence="7">
    <location>
        <begin position="883"/>
        <end position="907"/>
    </location>
</feature>
<evidence type="ECO:0000313" key="8">
    <source>
        <dbReference type="EMBL" id="KEZ41647.1"/>
    </source>
</evidence>
<evidence type="ECO:0000256" key="3">
    <source>
        <dbReference type="ARBA" id="ARBA00022989"/>
    </source>
</evidence>
<evidence type="ECO:0008006" key="10">
    <source>
        <dbReference type="Google" id="ProtNLM"/>
    </source>
</evidence>
<dbReference type="SUPFAM" id="SSF144083">
    <property type="entry name" value="Magnesium transport protein CorA, transmembrane region"/>
    <property type="match status" value="1"/>
</dbReference>